<proteinExistence type="inferred from homology"/>
<feature type="transmembrane region" description="Helical" evidence="8">
    <location>
        <begin position="281"/>
        <end position="306"/>
    </location>
</feature>
<keyword evidence="5" id="KW-0653">Protein transport</keyword>
<dbReference type="PANTHER" id="PTHR12289">
    <property type="entry name" value="METAXIN RELATED"/>
    <property type="match status" value="1"/>
</dbReference>
<evidence type="ECO:0000256" key="6">
    <source>
        <dbReference type="ARBA" id="ARBA00023128"/>
    </source>
</evidence>
<dbReference type="Pfam" id="PF17171">
    <property type="entry name" value="GST_C_6"/>
    <property type="match status" value="1"/>
</dbReference>
<evidence type="ECO:0000256" key="5">
    <source>
        <dbReference type="ARBA" id="ARBA00022927"/>
    </source>
</evidence>
<dbReference type="GO" id="GO:0001401">
    <property type="term" value="C:SAM complex"/>
    <property type="evidence" value="ECO:0007669"/>
    <property type="project" value="InterPro"/>
</dbReference>
<evidence type="ECO:0000259" key="10">
    <source>
        <dbReference type="Pfam" id="PF17171"/>
    </source>
</evidence>
<keyword evidence="6" id="KW-0496">Mitochondrion</keyword>
<dbReference type="SUPFAM" id="SSF47616">
    <property type="entry name" value="GST C-terminal domain-like"/>
    <property type="match status" value="1"/>
</dbReference>
<dbReference type="InterPro" id="IPR036282">
    <property type="entry name" value="Glutathione-S-Trfase_C_sf"/>
</dbReference>
<keyword evidence="8" id="KW-0812">Transmembrane</keyword>
<dbReference type="CDD" id="cd03078">
    <property type="entry name" value="GST_N_Metaxin1_like"/>
    <property type="match status" value="1"/>
</dbReference>
<dbReference type="GO" id="GO:0015031">
    <property type="term" value="P:protein transport"/>
    <property type="evidence" value="ECO:0007669"/>
    <property type="project" value="UniProtKB-KW"/>
</dbReference>
<dbReference type="InterPro" id="IPR033468">
    <property type="entry name" value="Metaxin_GST"/>
</dbReference>
<protein>
    <submittedName>
        <fullName evidence="11">MTX</fullName>
    </submittedName>
</protein>
<feature type="domain" description="Metaxin glutathione S-transferase" evidence="10">
    <location>
        <begin position="177"/>
        <end position="240"/>
    </location>
</feature>
<dbReference type="InterPro" id="IPR050931">
    <property type="entry name" value="Mito_Protein_Transport_Metaxin"/>
</dbReference>
<organism evidence="11 12">
    <name type="scientific">Mytilus coruscus</name>
    <name type="common">Sea mussel</name>
    <dbReference type="NCBI Taxonomy" id="42192"/>
    <lineage>
        <taxon>Eukaryota</taxon>
        <taxon>Metazoa</taxon>
        <taxon>Spiralia</taxon>
        <taxon>Lophotrochozoa</taxon>
        <taxon>Mollusca</taxon>
        <taxon>Bivalvia</taxon>
        <taxon>Autobranchia</taxon>
        <taxon>Pteriomorphia</taxon>
        <taxon>Mytilida</taxon>
        <taxon>Mytiloidea</taxon>
        <taxon>Mytilidae</taxon>
        <taxon>Mytilinae</taxon>
        <taxon>Mytilus</taxon>
    </lineage>
</organism>
<dbReference type="AlphaFoldDB" id="A0A6J8C2E1"/>
<dbReference type="PANTHER" id="PTHR12289:SF41">
    <property type="entry name" value="FAILED AXON CONNECTIONS-RELATED"/>
    <property type="match status" value="1"/>
</dbReference>
<accession>A0A6J8C2E1</accession>
<keyword evidence="3" id="KW-0813">Transport</keyword>
<dbReference type="Pfam" id="PF10568">
    <property type="entry name" value="Tom37"/>
    <property type="match status" value="1"/>
</dbReference>
<dbReference type="InterPro" id="IPR019564">
    <property type="entry name" value="Sam37/metaxin_N"/>
</dbReference>
<name>A0A6J8C2E1_MYTCO</name>
<dbReference type="OrthoDB" id="5835136at2759"/>
<dbReference type="GO" id="GO:0007005">
    <property type="term" value="P:mitochondrion organization"/>
    <property type="evidence" value="ECO:0007669"/>
    <property type="project" value="TreeGrafter"/>
</dbReference>
<keyword evidence="7 8" id="KW-0472">Membrane</keyword>
<evidence type="ECO:0000259" key="9">
    <source>
        <dbReference type="Pfam" id="PF10568"/>
    </source>
</evidence>
<keyword evidence="8" id="KW-1133">Transmembrane helix</keyword>
<reference evidence="11 12" key="1">
    <citation type="submission" date="2020-06" db="EMBL/GenBank/DDBJ databases">
        <authorList>
            <person name="Li R."/>
            <person name="Bekaert M."/>
        </authorList>
    </citation>
    <scope>NUCLEOTIDE SEQUENCE [LARGE SCALE GENOMIC DNA]</scope>
    <source>
        <strain evidence="12">wild</strain>
    </source>
</reference>
<sequence>MTDDVLNLEVWKGNWDLPSVDNECLAVWAYCKFSGLPTKVQKSHQTNVFQSSLAKHNLPVLQHGSATESQLGNILSYLKNQGLGVDKNLSSKELADISAFSALIEEKLLPAYLHHWWVDTDTYVEITRPFYAKASPFPLNYFVPGRIQRAAKQHIYAPRTNDVINDEEVEMLVYKEAKECLNHLSYRLGENDFFFGDQPSSLDALVFGYVAPLLKAPLPNSQLANHVKGCPNLSGLCNRILNKYLPMSPEDLEEKRKRELEEMEKKQVDSLEFPNKRRNMILAALFALSSMIGYAFISGLVGVVIVDEGDYDGFSGVFGDDEGGGDDD</sequence>
<evidence type="ECO:0000256" key="2">
    <source>
        <dbReference type="ARBA" id="ARBA00009170"/>
    </source>
</evidence>
<dbReference type="Proteomes" id="UP000507470">
    <property type="component" value="Unassembled WGS sequence"/>
</dbReference>
<evidence type="ECO:0000256" key="8">
    <source>
        <dbReference type="SAM" id="Phobius"/>
    </source>
</evidence>
<evidence type="ECO:0000256" key="7">
    <source>
        <dbReference type="ARBA" id="ARBA00023136"/>
    </source>
</evidence>
<gene>
    <name evidence="11" type="ORF">MCOR_24045</name>
</gene>
<feature type="domain" description="Mitochondrial outer membrane transport complex Sam37/metaxin N-terminal" evidence="9">
    <location>
        <begin position="24"/>
        <end position="148"/>
    </location>
</feature>
<evidence type="ECO:0000256" key="3">
    <source>
        <dbReference type="ARBA" id="ARBA00022448"/>
    </source>
</evidence>
<dbReference type="EMBL" id="CACVKT020004265">
    <property type="protein sequence ID" value="CAC5388807.1"/>
    <property type="molecule type" value="Genomic_DNA"/>
</dbReference>
<comment type="subcellular location">
    <subcellularLocation>
        <location evidence="1">Mitochondrion outer membrane</location>
    </subcellularLocation>
</comment>
<evidence type="ECO:0000256" key="1">
    <source>
        <dbReference type="ARBA" id="ARBA00004294"/>
    </source>
</evidence>
<evidence type="ECO:0000313" key="12">
    <source>
        <dbReference type="Proteomes" id="UP000507470"/>
    </source>
</evidence>
<evidence type="ECO:0000313" key="11">
    <source>
        <dbReference type="EMBL" id="CAC5388807.1"/>
    </source>
</evidence>
<dbReference type="CDD" id="cd03212">
    <property type="entry name" value="GST_C_Metaxin1_3"/>
    <property type="match status" value="1"/>
</dbReference>
<keyword evidence="12" id="KW-1185">Reference proteome</keyword>
<comment type="similarity">
    <text evidence="2">Belongs to the metaxin family.</text>
</comment>
<keyword evidence="4" id="KW-1000">Mitochondrion outer membrane</keyword>
<evidence type="ECO:0000256" key="4">
    <source>
        <dbReference type="ARBA" id="ARBA00022787"/>
    </source>
</evidence>